<reference evidence="5 6" key="1">
    <citation type="submission" date="2023-11" db="EMBL/GenBank/DDBJ databases">
        <title>Bacillus jintuensis, isolated from a mudflat on the Beibu Gulf coast.</title>
        <authorList>
            <person name="Li M."/>
        </authorList>
    </citation>
    <scope>NUCLEOTIDE SEQUENCE [LARGE SCALE GENOMIC DNA]</scope>
    <source>
        <strain evidence="5 6">31A1R</strain>
    </source>
</reference>
<keyword evidence="2 3" id="KW-0378">Hydrolase</keyword>
<evidence type="ECO:0000256" key="1">
    <source>
        <dbReference type="ARBA" id="ARBA00001946"/>
    </source>
</evidence>
<comment type="similarity">
    <text evidence="3">Belongs to the Nudix hydrolase family.</text>
</comment>
<keyword evidence="6" id="KW-1185">Reference proteome</keyword>
<dbReference type="SUPFAM" id="SSF55811">
    <property type="entry name" value="Nudix"/>
    <property type="match status" value="1"/>
</dbReference>
<dbReference type="Pfam" id="PF00293">
    <property type="entry name" value="NUDIX"/>
    <property type="match status" value="1"/>
</dbReference>
<dbReference type="PROSITE" id="PS00893">
    <property type="entry name" value="NUDIX_BOX"/>
    <property type="match status" value="1"/>
</dbReference>
<gene>
    <name evidence="5" type="ORF">SM124_15270</name>
</gene>
<accession>A0ABU5J0Z3</accession>
<comment type="cofactor">
    <cofactor evidence="1">
        <name>Mg(2+)</name>
        <dbReference type="ChEBI" id="CHEBI:18420"/>
    </cofactor>
</comment>
<name>A0ABU5J0Z3_9BACI</name>
<proteinExistence type="inferred from homology"/>
<evidence type="ECO:0000256" key="2">
    <source>
        <dbReference type="ARBA" id="ARBA00022801"/>
    </source>
</evidence>
<dbReference type="InterPro" id="IPR020476">
    <property type="entry name" value="Nudix_hydrolase"/>
</dbReference>
<dbReference type="CDD" id="cd04688">
    <property type="entry name" value="NUDIX_Hydrolase"/>
    <property type="match status" value="1"/>
</dbReference>
<protein>
    <submittedName>
        <fullName evidence="5">NUDIX hydrolase</fullName>
    </submittedName>
</protein>
<dbReference type="PANTHER" id="PTHR43046">
    <property type="entry name" value="GDP-MANNOSE MANNOSYL HYDROLASE"/>
    <property type="match status" value="1"/>
</dbReference>
<evidence type="ECO:0000313" key="5">
    <source>
        <dbReference type="EMBL" id="MDZ5473078.1"/>
    </source>
</evidence>
<dbReference type="InterPro" id="IPR020084">
    <property type="entry name" value="NUDIX_hydrolase_CS"/>
</dbReference>
<dbReference type="InterPro" id="IPR015797">
    <property type="entry name" value="NUDIX_hydrolase-like_dom_sf"/>
</dbReference>
<dbReference type="EMBL" id="JAXOFX010000010">
    <property type="protein sequence ID" value="MDZ5473078.1"/>
    <property type="molecule type" value="Genomic_DNA"/>
</dbReference>
<organism evidence="5 6">
    <name type="scientific">Robertmurraya mangrovi</name>
    <dbReference type="NCBI Taxonomy" id="3098077"/>
    <lineage>
        <taxon>Bacteria</taxon>
        <taxon>Bacillati</taxon>
        <taxon>Bacillota</taxon>
        <taxon>Bacilli</taxon>
        <taxon>Bacillales</taxon>
        <taxon>Bacillaceae</taxon>
        <taxon>Robertmurraya</taxon>
    </lineage>
</organism>
<evidence type="ECO:0000259" key="4">
    <source>
        <dbReference type="PROSITE" id="PS51462"/>
    </source>
</evidence>
<dbReference type="InterPro" id="IPR000086">
    <property type="entry name" value="NUDIX_hydrolase_dom"/>
</dbReference>
<dbReference type="PRINTS" id="PR00502">
    <property type="entry name" value="NUDIXFAMILY"/>
</dbReference>
<dbReference type="Proteomes" id="UP001290455">
    <property type="component" value="Unassembled WGS sequence"/>
</dbReference>
<dbReference type="Gene3D" id="3.90.79.10">
    <property type="entry name" value="Nucleoside Triphosphate Pyrophosphohydrolase"/>
    <property type="match status" value="1"/>
</dbReference>
<dbReference type="PANTHER" id="PTHR43046:SF14">
    <property type="entry name" value="MUTT_NUDIX FAMILY PROTEIN"/>
    <property type="match status" value="1"/>
</dbReference>
<feature type="domain" description="Nudix hydrolase" evidence="4">
    <location>
        <begin position="11"/>
        <end position="142"/>
    </location>
</feature>
<evidence type="ECO:0000256" key="3">
    <source>
        <dbReference type="RuleBase" id="RU003476"/>
    </source>
</evidence>
<sequence>MDVVFKTESGVFNFRVAGVMIRNGHILIHRDRKDDAWSLPGGRVGLGEESQVALRREFKEELGVDVKIERLMFSIENFFGYNGHRFHEVGFYYQVTDDSLPLNTDEFYGLEGDRLIYRWIPIAALHEITIYPEILKTELQNISNYPKHFVVND</sequence>
<evidence type="ECO:0000313" key="6">
    <source>
        <dbReference type="Proteomes" id="UP001290455"/>
    </source>
</evidence>
<comment type="caution">
    <text evidence="5">The sequence shown here is derived from an EMBL/GenBank/DDBJ whole genome shotgun (WGS) entry which is preliminary data.</text>
</comment>
<dbReference type="PROSITE" id="PS51462">
    <property type="entry name" value="NUDIX"/>
    <property type="match status" value="1"/>
</dbReference>
<dbReference type="GO" id="GO:0016787">
    <property type="term" value="F:hydrolase activity"/>
    <property type="evidence" value="ECO:0007669"/>
    <property type="project" value="UniProtKB-KW"/>
</dbReference>
<dbReference type="RefSeq" id="WP_322447378.1">
    <property type="nucleotide sequence ID" value="NZ_JAXOFX010000010.1"/>
</dbReference>